<gene>
    <name evidence="9" type="primary">PAF2</name>
    <name evidence="9" type="ORF">QJS10_CPB14g00027</name>
</gene>
<evidence type="ECO:0000256" key="6">
    <source>
        <dbReference type="PROSITE-ProRule" id="PRU00808"/>
    </source>
</evidence>
<evidence type="ECO:0000256" key="1">
    <source>
        <dbReference type="ARBA" id="ARBA00002000"/>
    </source>
</evidence>
<dbReference type="InterPro" id="IPR001353">
    <property type="entry name" value="Proteasome_sua/b"/>
</dbReference>
<comment type="subunit">
    <text evidence="7">The 20S proteasome core is composed of 28 subunits that are arranged in four stacked rings, resulting in a barrel-shaped structure. The two end rings are each formed by seven alpha subunits, and the two central rings are each formed by seven beta subunits.</text>
</comment>
<evidence type="ECO:0000256" key="5">
    <source>
        <dbReference type="ARBA" id="ARBA00026071"/>
    </source>
</evidence>
<evidence type="ECO:0000256" key="4">
    <source>
        <dbReference type="ARBA" id="ARBA00023242"/>
    </source>
</evidence>
<feature type="domain" description="Proteasome alpha-type subunits" evidence="8">
    <location>
        <begin position="6"/>
        <end position="28"/>
    </location>
</feature>
<comment type="subunit">
    <text evidence="5">The 26S proteasome consists of a 20S proteasome core and two 19S regulatory subunits. The 20S proteasome core is composed of 28 subunits that are arranged in four stacked rings, resulting in a barrel-shaped structure. The two end rings are each formed by seven alpha subunits, and the two central rings are each formed by seven beta subunits. The catalytic chamber with the active sites is on the inside of the barrel.</text>
</comment>
<dbReference type="FunFam" id="3.60.20.10:FF:000016">
    <property type="entry name" value="Proteasome subunit alpha type-6"/>
    <property type="match status" value="1"/>
</dbReference>
<dbReference type="InterPro" id="IPR050115">
    <property type="entry name" value="Proteasome_alpha"/>
</dbReference>
<dbReference type="InterPro" id="IPR023332">
    <property type="entry name" value="Proteasome_alpha-type"/>
</dbReference>
<dbReference type="InterPro" id="IPR035144">
    <property type="entry name" value="Proteasome_alpha1"/>
</dbReference>
<evidence type="ECO:0000256" key="3">
    <source>
        <dbReference type="ARBA" id="ARBA00022942"/>
    </source>
</evidence>
<name>A0AAV9DEI7_ACOCL</name>
<dbReference type="Pfam" id="PF10584">
    <property type="entry name" value="Proteasome_A_N"/>
    <property type="match status" value="1"/>
</dbReference>
<dbReference type="Gene3D" id="3.60.20.10">
    <property type="entry name" value="Glutamine Phosphoribosylpyrophosphate, subunit 1, domain 1"/>
    <property type="match status" value="1"/>
</dbReference>
<reference evidence="9" key="1">
    <citation type="journal article" date="2023" name="Nat. Commun.">
        <title>Diploid and tetraploid genomes of Acorus and the evolution of monocots.</title>
        <authorList>
            <person name="Ma L."/>
            <person name="Liu K.W."/>
            <person name="Li Z."/>
            <person name="Hsiao Y.Y."/>
            <person name="Qi Y."/>
            <person name="Fu T."/>
            <person name="Tang G.D."/>
            <person name="Zhang D."/>
            <person name="Sun W.H."/>
            <person name="Liu D.K."/>
            <person name="Li Y."/>
            <person name="Chen G.Z."/>
            <person name="Liu X.D."/>
            <person name="Liao X.Y."/>
            <person name="Jiang Y.T."/>
            <person name="Yu X."/>
            <person name="Hao Y."/>
            <person name="Huang J."/>
            <person name="Zhao X.W."/>
            <person name="Ke S."/>
            <person name="Chen Y.Y."/>
            <person name="Wu W.L."/>
            <person name="Hsu J.L."/>
            <person name="Lin Y.F."/>
            <person name="Huang M.D."/>
            <person name="Li C.Y."/>
            <person name="Huang L."/>
            <person name="Wang Z.W."/>
            <person name="Zhao X."/>
            <person name="Zhong W.Y."/>
            <person name="Peng D.H."/>
            <person name="Ahmad S."/>
            <person name="Lan S."/>
            <person name="Zhang J.S."/>
            <person name="Tsai W.C."/>
            <person name="Van de Peer Y."/>
            <person name="Liu Z.J."/>
        </authorList>
    </citation>
    <scope>NUCLEOTIDE SEQUENCE</scope>
    <source>
        <strain evidence="9">CP</strain>
    </source>
</reference>
<keyword evidence="10" id="KW-1185">Reference proteome</keyword>
<reference evidence="9" key="2">
    <citation type="submission" date="2023-06" db="EMBL/GenBank/DDBJ databases">
        <authorList>
            <person name="Ma L."/>
            <person name="Liu K.-W."/>
            <person name="Li Z."/>
            <person name="Hsiao Y.-Y."/>
            <person name="Qi Y."/>
            <person name="Fu T."/>
            <person name="Tang G."/>
            <person name="Zhang D."/>
            <person name="Sun W.-H."/>
            <person name="Liu D.-K."/>
            <person name="Li Y."/>
            <person name="Chen G.-Z."/>
            <person name="Liu X.-D."/>
            <person name="Liao X.-Y."/>
            <person name="Jiang Y.-T."/>
            <person name="Yu X."/>
            <person name="Hao Y."/>
            <person name="Huang J."/>
            <person name="Zhao X.-W."/>
            <person name="Ke S."/>
            <person name="Chen Y.-Y."/>
            <person name="Wu W.-L."/>
            <person name="Hsu J.-L."/>
            <person name="Lin Y.-F."/>
            <person name="Huang M.-D."/>
            <person name="Li C.-Y."/>
            <person name="Huang L."/>
            <person name="Wang Z.-W."/>
            <person name="Zhao X."/>
            <person name="Zhong W.-Y."/>
            <person name="Peng D.-H."/>
            <person name="Ahmad S."/>
            <person name="Lan S."/>
            <person name="Zhang J.-S."/>
            <person name="Tsai W.-C."/>
            <person name="Van De Peer Y."/>
            <person name="Liu Z.-J."/>
        </authorList>
    </citation>
    <scope>NUCLEOTIDE SEQUENCE</scope>
    <source>
        <strain evidence="9">CP</strain>
        <tissue evidence="9">Leaves</tissue>
    </source>
</reference>
<evidence type="ECO:0000259" key="8">
    <source>
        <dbReference type="PROSITE" id="PS00388"/>
    </source>
</evidence>
<comment type="subcellular location">
    <subcellularLocation>
        <location evidence="7">Cytoplasm</location>
    </subcellularLocation>
    <subcellularLocation>
        <location evidence="7">Nucleus</location>
    </subcellularLocation>
</comment>
<dbReference type="GO" id="GO:0005737">
    <property type="term" value="C:cytoplasm"/>
    <property type="evidence" value="ECO:0007669"/>
    <property type="project" value="UniProtKB-SubCell"/>
</dbReference>
<sequence>MFRNQYDTDVTTWSPAGRLFQVEYAMEAVKQGSAAIGLRSKTHVVLASVNKAQSELSSHQKKIFKVDDHVGVAIAGLTADGRVLSRYLRSECINHGFVYESPLPVSRLVVHLADKAQVCTQRSWKRPYGVGLLVAGLDESGAHLYYNCPSGNYFEYQAFAIGSRSQAAKTYLERKFETFTNYKGEELIKDALHAIKETLQGEKLTGAICTVAVVGVDEPFHFVDPKTIQELIDSMEVRRRKQRLNRVTCRRIKAQMLLQWIYDKGGCS</sequence>
<dbReference type="GO" id="GO:0005634">
    <property type="term" value="C:nucleus"/>
    <property type="evidence" value="ECO:0007669"/>
    <property type="project" value="UniProtKB-SubCell"/>
</dbReference>
<dbReference type="GO" id="GO:0019773">
    <property type="term" value="C:proteasome core complex, alpha-subunit complex"/>
    <property type="evidence" value="ECO:0007669"/>
    <property type="project" value="UniProtKB-UniRule"/>
</dbReference>
<comment type="caution">
    <text evidence="9">The sequence shown here is derived from an EMBL/GenBank/DDBJ whole genome shotgun (WGS) entry which is preliminary data.</text>
</comment>
<keyword evidence="3 6" id="KW-0647">Proteasome</keyword>
<comment type="similarity">
    <text evidence="6 7">Belongs to the peptidase T1A family.</text>
</comment>
<evidence type="ECO:0000256" key="7">
    <source>
        <dbReference type="RuleBase" id="RU000551"/>
    </source>
</evidence>
<evidence type="ECO:0000313" key="10">
    <source>
        <dbReference type="Proteomes" id="UP001180020"/>
    </source>
</evidence>
<keyword evidence="4 7" id="KW-0539">Nucleus</keyword>
<dbReference type="PROSITE" id="PS51475">
    <property type="entry name" value="PROTEASOME_ALPHA_2"/>
    <property type="match status" value="1"/>
</dbReference>
<dbReference type="AlphaFoldDB" id="A0AAV9DEI7"/>
<dbReference type="EMBL" id="JAUJYO010000014">
    <property type="protein sequence ID" value="KAK1298493.1"/>
    <property type="molecule type" value="Genomic_DNA"/>
</dbReference>
<dbReference type="CDD" id="cd03749">
    <property type="entry name" value="proteasome_alpha_type_1"/>
    <property type="match status" value="1"/>
</dbReference>
<comment type="function">
    <text evidence="1">The proteasome is a multicatalytic proteinase complex which is characterized by its ability to cleave peptides with Arg, Phe, Tyr, Leu, and Glu adjacent to the leaving group at neutral or slightly basic pH. The proteasome has an ATP-dependent proteolytic activity.</text>
</comment>
<evidence type="ECO:0000313" key="9">
    <source>
        <dbReference type="EMBL" id="KAK1298493.1"/>
    </source>
</evidence>
<dbReference type="GO" id="GO:0006511">
    <property type="term" value="P:ubiquitin-dependent protein catabolic process"/>
    <property type="evidence" value="ECO:0007669"/>
    <property type="project" value="InterPro"/>
</dbReference>
<keyword evidence="2 7" id="KW-0963">Cytoplasm</keyword>
<dbReference type="SMART" id="SM00948">
    <property type="entry name" value="Proteasome_A_N"/>
    <property type="match status" value="1"/>
</dbReference>
<dbReference type="PROSITE" id="PS00388">
    <property type="entry name" value="PROTEASOME_ALPHA_1"/>
    <property type="match status" value="1"/>
</dbReference>
<dbReference type="Proteomes" id="UP001180020">
    <property type="component" value="Unassembled WGS sequence"/>
</dbReference>
<proteinExistence type="inferred from homology"/>
<evidence type="ECO:0000256" key="2">
    <source>
        <dbReference type="ARBA" id="ARBA00022490"/>
    </source>
</evidence>
<dbReference type="SUPFAM" id="SSF56235">
    <property type="entry name" value="N-terminal nucleophile aminohydrolases (Ntn hydrolases)"/>
    <property type="match status" value="1"/>
</dbReference>
<dbReference type="InterPro" id="IPR029055">
    <property type="entry name" value="Ntn_hydrolases_N"/>
</dbReference>
<organism evidence="9 10">
    <name type="scientific">Acorus calamus</name>
    <name type="common">Sweet flag</name>
    <dbReference type="NCBI Taxonomy" id="4465"/>
    <lineage>
        <taxon>Eukaryota</taxon>
        <taxon>Viridiplantae</taxon>
        <taxon>Streptophyta</taxon>
        <taxon>Embryophyta</taxon>
        <taxon>Tracheophyta</taxon>
        <taxon>Spermatophyta</taxon>
        <taxon>Magnoliopsida</taxon>
        <taxon>Liliopsida</taxon>
        <taxon>Acoraceae</taxon>
        <taxon>Acorus</taxon>
    </lineage>
</organism>
<protein>
    <recommendedName>
        <fullName evidence="7">Proteasome subunit alpha type</fullName>
    </recommendedName>
</protein>
<dbReference type="InterPro" id="IPR000426">
    <property type="entry name" value="Proteasome_asu_N"/>
</dbReference>
<accession>A0AAV9DEI7</accession>
<dbReference type="Pfam" id="PF00227">
    <property type="entry name" value="Proteasome"/>
    <property type="match status" value="1"/>
</dbReference>
<dbReference type="PANTHER" id="PTHR11599">
    <property type="entry name" value="PROTEASOME SUBUNIT ALPHA/BETA"/>
    <property type="match status" value="1"/>
</dbReference>